<dbReference type="EMBL" id="ML976002">
    <property type="protein sequence ID" value="KAF1946599.1"/>
    <property type="molecule type" value="Genomic_DNA"/>
</dbReference>
<dbReference type="InterPro" id="IPR029010">
    <property type="entry name" value="ThuA-like"/>
</dbReference>
<dbReference type="InterPro" id="IPR029062">
    <property type="entry name" value="Class_I_gatase-like"/>
</dbReference>
<dbReference type="Gene3D" id="3.40.50.880">
    <property type="match status" value="1"/>
</dbReference>
<dbReference type="PANTHER" id="PTHR40469:SF2">
    <property type="entry name" value="GALACTOSE-BINDING DOMAIN-LIKE SUPERFAMILY PROTEIN"/>
    <property type="match status" value="1"/>
</dbReference>
<dbReference type="SUPFAM" id="SSF52317">
    <property type="entry name" value="Class I glutamine amidotransferase-like"/>
    <property type="match status" value="1"/>
</dbReference>
<dbReference type="Pfam" id="PF06283">
    <property type="entry name" value="ThuA"/>
    <property type="match status" value="1"/>
</dbReference>
<keyword evidence="2" id="KW-0378">Hydrolase</keyword>
<keyword evidence="3" id="KW-1185">Reference proteome</keyword>
<sequence length="236" mass="25804">MAAQIPFKVLVFSKTTGYRHTSINAGISCIQTLASRTSNFTVTASEDASLFTPTSLSQYAVVVLLQTIGDGVFTDQQLVALKTFVRAGGGIVGIHGAAAGMQNSAWYGKLIGAHFSMHPEAEPGTVLAETSNQAHFICNHCGGREGWKDEWYNFHTHPRENGNLKVLLRGDPKSFQGGRHGDDHPLVWCQEFEGGRSFFTSLGHFDEAYVDRWFVGQVERGILWAARREDAVGGKS</sequence>
<proteinExistence type="predicted"/>
<organism evidence="2 3">
    <name type="scientific">Clathrospora elynae</name>
    <dbReference type="NCBI Taxonomy" id="706981"/>
    <lineage>
        <taxon>Eukaryota</taxon>
        <taxon>Fungi</taxon>
        <taxon>Dikarya</taxon>
        <taxon>Ascomycota</taxon>
        <taxon>Pezizomycotina</taxon>
        <taxon>Dothideomycetes</taxon>
        <taxon>Pleosporomycetidae</taxon>
        <taxon>Pleosporales</taxon>
        <taxon>Diademaceae</taxon>
        <taxon>Clathrospora</taxon>
    </lineage>
</organism>
<name>A0A6A5T4F7_9PLEO</name>
<gene>
    <name evidence="2" type="ORF">EJ02DRAFT_450333</name>
</gene>
<accession>A0A6A5T4F7</accession>
<feature type="domain" description="ThuA-like" evidence="1">
    <location>
        <begin position="8"/>
        <end position="225"/>
    </location>
</feature>
<dbReference type="PANTHER" id="PTHR40469">
    <property type="entry name" value="SECRETED GLYCOSYL HYDROLASE"/>
    <property type="match status" value="1"/>
</dbReference>
<dbReference type="GO" id="GO:0016787">
    <property type="term" value="F:hydrolase activity"/>
    <property type="evidence" value="ECO:0007669"/>
    <property type="project" value="UniProtKB-KW"/>
</dbReference>
<dbReference type="OrthoDB" id="3482285at2759"/>
<reference evidence="2" key="1">
    <citation type="journal article" date="2020" name="Stud. Mycol.">
        <title>101 Dothideomycetes genomes: a test case for predicting lifestyles and emergence of pathogens.</title>
        <authorList>
            <person name="Haridas S."/>
            <person name="Albert R."/>
            <person name="Binder M."/>
            <person name="Bloem J."/>
            <person name="Labutti K."/>
            <person name="Salamov A."/>
            <person name="Andreopoulos B."/>
            <person name="Baker S."/>
            <person name="Barry K."/>
            <person name="Bills G."/>
            <person name="Bluhm B."/>
            <person name="Cannon C."/>
            <person name="Castanera R."/>
            <person name="Culley D."/>
            <person name="Daum C."/>
            <person name="Ezra D."/>
            <person name="Gonzalez J."/>
            <person name="Henrissat B."/>
            <person name="Kuo A."/>
            <person name="Liang C."/>
            <person name="Lipzen A."/>
            <person name="Lutzoni F."/>
            <person name="Magnuson J."/>
            <person name="Mondo S."/>
            <person name="Nolan M."/>
            <person name="Ohm R."/>
            <person name="Pangilinan J."/>
            <person name="Park H.-J."/>
            <person name="Ramirez L."/>
            <person name="Alfaro M."/>
            <person name="Sun H."/>
            <person name="Tritt A."/>
            <person name="Yoshinaga Y."/>
            <person name="Zwiers L.-H."/>
            <person name="Turgeon B."/>
            <person name="Goodwin S."/>
            <person name="Spatafora J."/>
            <person name="Crous P."/>
            <person name="Grigoriev I."/>
        </authorList>
    </citation>
    <scope>NUCLEOTIDE SEQUENCE</scope>
    <source>
        <strain evidence="2">CBS 161.51</strain>
    </source>
</reference>
<protein>
    <submittedName>
        <fullName evidence="2">Secreted glycosyl hydrolase</fullName>
    </submittedName>
</protein>
<dbReference type="Proteomes" id="UP000800038">
    <property type="component" value="Unassembled WGS sequence"/>
</dbReference>
<evidence type="ECO:0000259" key="1">
    <source>
        <dbReference type="Pfam" id="PF06283"/>
    </source>
</evidence>
<evidence type="ECO:0000313" key="2">
    <source>
        <dbReference type="EMBL" id="KAF1946599.1"/>
    </source>
</evidence>
<dbReference type="AlphaFoldDB" id="A0A6A5T4F7"/>
<evidence type="ECO:0000313" key="3">
    <source>
        <dbReference type="Proteomes" id="UP000800038"/>
    </source>
</evidence>